<gene>
    <name evidence="1" type="ORF">L1987_14424</name>
</gene>
<comment type="caution">
    <text evidence="1">The sequence shown here is derived from an EMBL/GenBank/DDBJ whole genome shotgun (WGS) entry which is preliminary data.</text>
</comment>
<keyword evidence="2" id="KW-1185">Reference proteome</keyword>
<dbReference type="EMBL" id="CM042022">
    <property type="protein sequence ID" value="KAI3814780.1"/>
    <property type="molecule type" value="Genomic_DNA"/>
</dbReference>
<protein>
    <submittedName>
        <fullName evidence="1">Uncharacterized protein</fullName>
    </submittedName>
</protein>
<proteinExistence type="predicted"/>
<reference evidence="2" key="1">
    <citation type="journal article" date="2022" name="Mol. Ecol. Resour.">
        <title>The genomes of chicory, endive, great burdock and yacon provide insights into Asteraceae palaeo-polyploidization history and plant inulin production.</title>
        <authorList>
            <person name="Fan W."/>
            <person name="Wang S."/>
            <person name="Wang H."/>
            <person name="Wang A."/>
            <person name="Jiang F."/>
            <person name="Liu H."/>
            <person name="Zhao H."/>
            <person name="Xu D."/>
            <person name="Zhang Y."/>
        </authorList>
    </citation>
    <scope>NUCLEOTIDE SEQUENCE [LARGE SCALE GENOMIC DNA]</scope>
    <source>
        <strain evidence="2">cv. Yunnan</strain>
    </source>
</reference>
<reference evidence="1 2" key="2">
    <citation type="journal article" date="2022" name="Mol. Ecol. Resour.">
        <title>The genomes of chicory, endive, great burdock and yacon provide insights into Asteraceae paleo-polyploidization history and plant inulin production.</title>
        <authorList>
            <person name="Fan W."/>
            <person name="Wang S."/>
            <person name="Wang H."/>
            <person name="Wang A."/>
            <person name="Jiang F."/>
            <person name="Liu H."/>
            <person name="Zhao H."/>
            <person name="Xu D."/>
            <person name="Zhang Y."/>
        </authorList>
    </citation>
    <scope>NUCLEOTIDE SEQUENCE [LARGE SCALE GENOMIC DNA]</scope>
    <source>
        <strain evidence="2">cv. Yunnan</strain>
        <tissue evidence="1">Leaves</tissue>
    </source>
</reference>
<dbReference type="Proteomes" id="UP001056120">
    <property type="component" value="Linkage Group LG05"/>
</dbReference>
<sequence length="305" mass="34900">MVRPSPKQVRINRLSMENHKINKIKEPHLSGAYIRNLVKHLTSIKTKECFSDHNNMQQESPPPLPPSPPPPPPPPPPHKKQVRRRHHTSKPYQERLLNMAEARREIVTALKFHRASMKQQQTATNHRQEAATGDLSNNYLDHYYSSLSCPPPMPPLYQENLNFTLPNQTLGLNLNFQDFKNLDTSFYHKPLSSYSMSSASLSSSSSSSTSSSAVSMLEEVMVNSSGGNGGPEVVGSNLHHAMDDDEMEKIRLLSEQHQVEWNDTVNLMMSARWFKFLNTIEIEAEDEKFDFEFNLFDQVMEFPPW</sequence>
<evidence type="ECO:0000313" key="2">
    <source>
        <dbReference type="Proteomes" id="UP001056120"/>
    </source>
</evidence>
<evidence type="ECO:0000313" key="1">
    <source>
        <dbReference type="EMBL" id="KAI3814780.1"/>
    </source>
</evidence>
<accession>A0ACB9J4T0</accession>
<name>A0ACB9J4T0_9ASTR</name>
<organism evidence="1 2">
    <name type="scientific">Smallanthus sonchifolius</name>
    <dbReference type="NCBI Taxonomy" id="185202"/>
    <lineage>
        <taxon>Eukaryota</taxon>
        <taxon>Viridiplantae</taxon>
        <taxon>Streptophyta</taxon>
        <taxon>Embryophyta</taxon>
        <taxon>Tracheophyta</taxon>
        <taxon>Spermatophyta</taxon>
        <taxon>Magnoliopsida</taxon>
        <taxon>eudicotyledons</taxon>
        <taxon>Gunneridae</taxon>
        <taxon>Pentapetalae</taxon>
        <taxon>asterids</taxon>
        <taxon>campanulids</taxon>
        <taxon>Asterales</taxon>
        <taxon>Asteraceae</taxon>
        <taxon>Asteroideae</taxon>
        <taxon>Heliantheae alliance</taxon>
        <taxon>Millerieae</taxon>
        <taxon>Smallanthus</taxon>
    </lineage>
</organism>